<sequence length="402" mass="42474">MGEPDIAPEGKVDALVIGGGLIGCAAAWHLGRAGASVLLLEAGDLNRGASGQNAGSLHFQIERRFLENGEALAEQAARVVALNNLAIEDWRGLEDALDRDLHIHMSGGLMVAETAEQARLLEAKAAREQSYGLSTRLVDGDEARSIAPYLSDAVLAASHAPDEGHADPRSLTPAFAEAAAAAGAAIALRASVTAIEPRAGGFDIDYEQGGRGHRVRTDRMLVAAGVWTPEICRLANLHMPLFPVALQMNVSERAAPFMPHLIQHVGARLSMKQAHAGNVLVGGGWPSRLRRRDGSFDLAARPDLRPENLAPNLAVAARLVPELAELNLIRTWTGKTAVSADQLPIAGEVPSMPGFWVAGGGSAFTLGPTLARLVAEEMGGERQDALQVVSPARFEHLNSFMG</sequence>
<dbReference type="InterPro" id="IPR036188">
    <property type="entry name" value="FAD/NAD-bd_sf"/>
</dbReference>
<dbReference type="RefSeq" id="WP_088712367.1">
    <property type="nucleotide sequence ID" value="NZ_NFZT01000001.1"/>
</dbReference>
<evidence type="ECO:0000259" key="2">
    <source>
        <dbReference type="Pfam" id="PF01266"/>
    </source>
</evidence>
<protein>
    <submittedName>
        <fullName evidence="3">FAD-dependent oxidoreductase</fullName>
    </submittedName>
</protein>
<dbReference type="InterPro" id="IPR006076">
    <property type="entry name" value="FAD-dep_OxRdtase"/>
</dbReference>
<dbReference type="EMBL" id="NFZT01000001">
    <property type="protein sequence ID" value="OWV33594.1"/>
    <property type="molecule type" value="Genomic_DNA"/>
</dbReference>
<dbReference type="SUPFAM" id="SSF51905">
    <property type="entry name" value="FAD/NAD(P)-binding domain"/>
    <property type="match status" value="1"/>
</dbReference>
<dbReference type="Proteomes" id="UP000198462">
    <property type="component" value="Unassembled WGS sequence"/>
</dbReference>
<dbReference type="AlphaFoldDB" id="A0A219B5X0"/>
<feature type="domain" description="FAD dependent oxidoreductase" evidence="2">
    <location>
        <begin position="13"/>
        <end position="376"/>
    </location>
</feature>
<dbReference type="OrthoDB" id="9815989at2"/>
<accession>A0A219B5X0</accession>
<dbReference type="Gene3D" id="3.30.9.10">
    <property type="entry name" value="D-Amino Acid Oxidase, subunit A, domain 2"/>
    <property type="match status" value="1"/>
</dbReference>
<evidence type="ECO:0000313" key="4">
    <source>
        <dbReference type="Proteomes" id="UP000198462"/>
    </source>
</evidence>
<proteinExistence type="predicted"/>
<reference evidence="4" key="1">
    <citation type="submission" date="2017-05" db="EMBL/GenBank/DDBJ databases">
        <authorList>
            <person name="Lin X."/>
        </authorList>
    </citation>
    <scope>NUCLEOTIDE SEQUENCE [LARGE SCALE GENOMIC DNA]</scope>
    <source>
        <strain evidence="4">JLT2012</strain>
    </source>
</reference>
<keyword evidence="4" id="KW-1185">Reference proteome</keyword>
<dbReference type="Gene3D" id="3.50.50.60">
    <property type="entry name" value="FAD/NAD(P)-binding domain"/>
    <property type="match status" value="1"/>
</dbReference>
<organism evidence="3 4">
    <name type="scientific">Pacificimonas flava</name>
    <dbReference type="NCBI Taxonomy" id="1234595"/>
    <lineage>
        <taxon>Bacteria</taxon>
        <taxon>Pseudomonadati</taxon>
        <taxon>Pseudomonadota</taxon>
        <taxon>Alphaproteobacteria</taxon>
        <taxon>Sphingomonadales</taxon>
        <taxon>Sphingosinicellaceae</taxon>
        <taxon>Pacificimonas</taxon>
    </lineage>
</organism>
<keyword evidence="1" id="KW-0560">Oxidoreductase</keyword>
<evidence type="ECO:0000313" key="3">
    <source>
        <dbReference type="EMBL" id="OWV33594.1"/>
    </source>
</evidence>
<dbReference type="Pfam" id="PF01266">
    <property type="entry name" value="DAO"/>
    <property type="match status" value="1"/>
</dbReference>
<dbReference type="PANTHER" id="PTHR13847">
    <property type="entry name" value="SARCOSINE DEHYDROGENASE-RELATED"/>
    <property type="match status" value="1"/>
</dbReference>
<dbReference type="PANTHER" id="PTHR13847:SF287">
    <property type="entry name" value="FAD-DEPENDENT OXIDOREDUCTASE DOMAIN-CONTAINING PROTEIN 1"/>
    <property type="match status" value="1"/>
</dbReference>
<gene>
    <name evidence="3" type="ORF">B5C34_09050</name>
</gene>
<evidence type="ECO:0000256" key="1">
    <source>
        <dbReference type="ARBA" id="ARBA00023002"/>
    </source>
</evidence>
<dbReference type="GO" id="GO:0005737">
    <property type="term" value="C:cytoplasm"/>
    <property type="evidence" value="ECO:0007669"/>
    <property type="project" value="TreeGrafter"/>
</dbReference>
<name>A0A219B5X0_9SPHN</name>
<comment type="caution">
    <text evidence="3">The sequence shown here is derived from an EMBL/GenBank/DDBJ whole genome shotgun (WGS) entry which is preliminary data.</text>
</comment>
<dbReference type="GO" id="GO:0016491">
    <property type="term" value="F:oxidoreductase activity"/>
    <property type="evidence" value="ECO:0007669"/>
    <property type="project" value="UniProtKB-KW"/>
</dbReference>